<accession>A0A9P9A5C6</accession>
<comment type="caution">
    <text evidence="1">The sequence shown here is derived from an EMBL/GenBank/DDBJ whole genome shotgun (WGS) entry which is preliminary data.</text>
</comment>
<keyword evidence="2" id="KW-1185">Reference proteome</keyword>
<reference evidence="1" key="1">
    <citation type="journal article" date="2021" name="Nat. Commun.">
        <title>Genetic determinants of endophytism in the Arabidopsis root mycobiome.</title>
        <authorList>
            <person name="Mesny F."/>
            <person name="Miyauchi S."/>
            <person name="Thiergart T."/>
            <person name="Pickel B."/>
            <person name="Atanasova L."/>
            <person name="Karlsson M."/>
            <person name="Huettel B."/>
            <person name="Barry K.W."/>
            <person name="Haridas S."/>
            <person name="Chen C."/>
            <person name="Bauer D."/>
            <person name="Andreopoulos W."/>
            <person name="Pangilinan J."/>
            <person name="LaButti K."/>
            <person name="Riley R."/>
            <person name="Lipzen A."/>
            <person name="Clum A."/>
            <person name="Drula E."/>
            <person name="Henrissat B."/>
            <person name="Kohler A."/>
            <person name="Grigoriev I.V."/>
            <person name="Martin F.M."/>
            <person name="Hacquard S."/>
        </authorList>
    </citation>
    <scope>NUCLEOTIDE SEQUENCE</scope>
    <source>
        <strain evidence="1">MPI-SDFR-AT-0117</strain>
    </source>
</reference>
<evidence type="ECO:0008006" key="3">
    <source>
        <dbReference type="Google" id="ProtNLM"/>
    </source>
</evidence>
<dbReference type="AlphaFoldDB" id="A0A9P9A5C6"/>
<dbReference type="Proteomes" id="UP000770015">
    <property type="component" value="Unassembled WGS sequence"/>
</dbReference>
<evidence type="ECO:0000313" key="1">
    <source>
        <dbReference type="EMBL" id="KAH6663936.1"/>
    </source>
</evidence>
<dbReference type="OrthoDB" id="2311180at2759"/>
<gene>
    <name evidence="1" type="ORF">F5X68DRAFT_161167</name>
</gene>
<evidence type="ECO:0000313" key="2">
    <source>
        <dbReference type="Proteomes" id="UP000770015"/>
    </source>
</evidence>
<dbReference type="EMBL" id="JAGSXJ010000041">
    <property type="protein sequence ID" value="KAH6663936.1"/>
    <property type="molecule type" value="Genomic_DNA"/>
</dbReference>
<name>A0A9P9A5C6_9PEZI</name>
<sequence>MVSYSKASKGSPNPRIRNAYVYIDNSNLWIQGQRTWASRHGLRTDPVWRFDAGKVISLIESHLEPVEDDEEVRTQVNLYGSSPPPVDTVWRAIAAKNVSVSTFARSALTGKDTRAVRDMMLGESSEFVIISGDSDLYPAAAAIAECGFVVHIWSWDNALASIYRRILAEEPHGLIRVHLLDPFLDQIGFRATSFDTSRAHISLHSIVVLDPLSHADAIDAFLSGLDEPVYRYQFEPRRDDAASCDLVIIPAAARSMGHDELNNLFQSAVKALGKFGIKVVTYLEYQQRFTRPGQASQLILSERFSELPLNVAGPSSPVSPVLSHSSVDTERVRDDDMTNNFIEVNQRSERKRQRLQATQVKMTQRCDMRLYCDKELACPRGHTEEERSYFKTYCHKKATKYAMCREGNQCTRMRCTFAHSDAELLCPTCDKIGAGHNMWDCPQSMRNRKPARSL</sequence>
<dbReference type="Gene3D" id="3.40.50.1010">
    <property type="entry name" value="5'-nuclease"/>
    <property type="match status" value="1"/>
</dbReference>
<organism evidence="1 2">
    <name type="scientific">Plectosphaerella plurivora</name>
    <dbReference type="NCBI Taxonomy" id="936078"/>
    <lineage>
        <taxon>Eukaryota</taxon>
        <taxon>Fungi</taxon>
        <taxon>Dikarya</taxon>
        <taxon>Ascomycota</taxon>
        <taxon>Pezizomycotina</taxon>
        <taxon>Sordariomycetes</taxon>
        <taxon>Hypocreomycetidae</taxon>
        <taxon>Glomerellales</taxon>
        <taxon>Plectosphaerellaceae</taxon>
        <taxon>Plectosphaerella</taxon>
    </lineage>
</organism>
<proteinExistence type="predicted"/>
<protein>
    <recommendedName>
        <fullName evidence="3">NYN domain-containing protein</fullName>
    </recommendedName>
</protein>